<feature type="transmembrane region" description="Helical" evidence="1">
    <location>
        <begin position="377"/>
        <end position="399"/>
    </location>
</feature>
<feature type="transmembrane region" description="Helical" evidence="1">
    <location>
        <begin position="276"/>
        <end position="296"/>
    </location>
</feature>
<dbReference type="Gene3D" id="1.20.1250.20">
    <property type="entry name" value="MFS general substrate transporter like domains"/>
    <property type="match status" value="2"/>
</dbReference>
<keyword evidence="1" id="KW-1133">Transmembrane helix</keyword>
<protein>
    <submittedName>
        <fullName evidence="2">Putative membrane protein</fullName>
    </submittedName>
</protein>
<feature type="transmembrane region" description="Helical" evidence="1">
    <location>
        <begin position="214"/>
        <end position="235"/>
    </location>
</feature>
<dbReference type="InterPro" id="IPR036259">
    <property type="entry name" value="MFS_trans_sf"/>
</dbReference>
<dbReference type="Proteomes" id="UP000184085">
    <property type="component" value="Unassembled WGS sequence"/>
</dbReference>
<gene>
    <name evidence="2" type="ORF">KARMA_3856</name>
</gene>
<dbReference type="Pfam" id="PF13347">
    <property type="entry name" value="MFS_2"/>
    <property type="match status" value="1"/>
</dbReference>
<accession>A0A1M4N6D3</accession>
<dbReference type="EMBL" id="FMJB01000064">
    <property type="protein sequence ID" value="SCM69617.1"/>
    <property type="molecule type" value="Genomic_DNA"/>
</dbReference>
<feature type="transmembrane region" description="Helical" evidence="1">
    <location>
        <begin position="302"/>
        <end position="324"/>
    </location>
</feature>
<dbReference type="RefSeq" id="WP_072709345.1">
    <property type="nucleotide sequence ID" value="NZ_FMJB01000064.1"/>
</dbReference>
<feature type="transmembrane region" description="Helical" evidence="1">
    <location>
        <begin position="73"/>
        <end position="93"/>
    </location>
</feature>
<evidence type="ECO:0000313" key="2">
    <source>
        <dbReference type="EMBL" id="SCM69617.1"/>
    </source>
</evidence>
<name>A0A1M4N6D3_9RHOB</name>
<feature type="transmembrane region" description="Helical" evidence="1">
    <location>
        <begin position="99"/>
        <end position="123"/>
    </location>
</feature>
<keyword evidence="1" id="KW-0472">Membrane</keyword>
<dbReference type="AlphaFoldDB" id="A0A1M4N6D3"/>
<feature type="transmembrane region" description="Helical" evidence="1">
    <location>
        <begin position="247"/>
        <end position="264"/>
    </location>
</feature>
<feature type="transmembrane region" description="Helical" evidence="1">
    <location>
        <begin position="336"/>
        <end position="357"/>
    </location>
</feature>
<proteinExistence type="predicted"/>
<keyword evidence="1" id="KW-0812">Transmembrane</keyword>
<feature type="transmembrane region" description="Helical" evidence="1">
    <location>
        <begin position="31"/>
        <end position="53"/>
    </location>
</feature>
<feature type="transmembrane region" description="Helical" evidence="1">
    <location>
        <begin position="170"/>
        <end position="193"/>
    </location>
</feature>
<reference evidence="3" key="1">
    <citation type="submission" date="2016-09" db="EMBL/GenBank/DDBJ databases">
        <authorList>
            <person name="Wibberg D."/>
        </authorList>
    </citation>
    <scope>NUCLEOTIDE SEQUENCE [LARGE SCALE GENOMIC DNA]</scope>
</reference>
<dbReference type="SUPFAM" id="SSF103473">
    <property type="entry name" value="MFS general substrate transporter"/>
    <property type="match status" value="2"/>
</dbReference>
<keyword evidence="3" id="KW-1185">Reference proteome</keyword>
<feature type="transmembrane region" description="Helical" evidence="1">
    <location>
        <begin position="7"/>
        <end position="25"/>
    </location>
</feature>
<organism evidence="2 3">
    <name type="scientific">Donghicola eburneus</name>
    <dbReference type="NCBI Taxonomy" id="393278"/>
    <lineage>
        <taxon>Bacteria</taxon>
        <taxon>Pseudomonadati</taxon>
        <taxon>Pseudomonadota</taxon>
        <taxon>Alphaproteobacteria</taxon>
        <taxon>Rhodobacterales</taxon>
        <taxon>Roseobacteraceae</taxon>
        <taxon>Donghicola</taxon>
    </lineage>
</organism>
<feature type="transmembrane region" description="Helical" evidence="1">
    <location>
        <begin position="144"/>
        <end position="164"/>
    </location>
</feature>
<evidence type="ECO:0000256" key="1">
    <source>
        <dbReference type="SAM" id="Phobius"/>
    </source>
</evidence>
<evidence type="ECO:0000313" key="3">
    <source>
        <dbReference type="Proteomes" id="UP000184085"/>
    </source>
</evidence>
<sequence>MTQHRPLWSYSVFAGVLAAAGLPIYMHAPKFYVDSYGVGLGSLGAILAGLRLLDVVQDPLLGLLSARIRYRSLAVFIGLAVLAAAMVGLFAVSPLFGPALWFAAMLILMFSAYSFLSITFYAVGVKRAEALGRAHLRLAGWREGGALVGVCLAAIAPVMLAGVLEAPFAGFAVGFVALAAVAGIVMAPEWSATHSVPEQPDIRRILGDSAARRLLLLGVVNAAPVAVTSTLFLFFVESRLQSIGSEGPLLVLFFVSAAVGAPIWSTIAQRVGARRALIYGMALSIAAFLWALTLGAGDVWPFAAVCVATGLALGADMTILPAIFAGRMARIDPNGAAGFGLWSFATKVSLAFAAAVLLPILQGAGFQSGGPNAPETLYLLTILYAGVPCFLKLCAMALLMRTPIEKEL</sequence>